<dbReference type="GO" id="GO:0005615">
    <property type="term" value="C:extracellular space"/>
    <property type="evidence" value="ECO:0007669"/>
    <property type="project" value="TreeGrafter"/>
</dbReference>
<dbReference type="InterPro" id="IPR000618">
    <property type="entry name" value="Insect_cuticle"/>
</dbReference>
<dbReference type="PROSITE" id="PS51155">
    <property type="entry name" value="CHIT_BIND_RR_2"/>
    <property type="match status" value="1"/>
</dbReference>
<dbReference type="Proteomes" id="UP000820818">
    <property type="component" value="Linkage Group LG5"/>
</dbReference>
<dbReference type="GO" id="GO:0042302">
    <property type="term" value="F:structural constituent of cuticle"/>
    <property type="evidence" value="ECO:0007669"/>
    <property type="project" value="UniProtKB-UniRule"/>
</dbReference>
<dbReference type="AlphaFoldDB" id="A0AAD5PW49"/>
<feature type="chain" id="PRO_5042221105" description="Cuticular protein" evidence="4">
    <location>
        <begin position="18"/>
        <end position="307"/>
    </location>
</feature>
<dbReference type="PANTHER" id="PTHR12236">
    <property type="entry name" value="STRUCTURAL CONTITUENT OF CUTICLE"/>
    <property type="match status" value="1"/>
</dbReference>
<feature type="compositionally biased region" description="Polar residues" evidence="3">
    <location>
        <begin position="81"/>
        <end position="108"/>
    </location>
</feature>
<name>A0AAD5PW49_9CRUS</name>
<feature type="region of interest" description="Disordered" evidence="3">
    <location>
        <begin position="239"/>
        <end position="307"/>
    </location>
</feature>
<feature type="signal peptide" evidence="4">
    <location>
        <begin position="1"/>
        <end position="17"/>
    </location>
</feature>
<protein>
    <recommendedName>
        <fullName evidence="7">Cuticular protein</fullName>
    </recommendedName>
</protein>
<feature type="compositionally biased region" description="Polar residues" evidence="3">
    <location>
        <begin position="296"/>
        <end position="307"/>
    </location>
</feature>
<dbReference type="Pfam" id="PF00379">
    <property type="entry name" value="Chitin_bind_4"/>
    <property type="match status" value="1"/>
</dbReference>
<dbReference type="InterPro" id="IPR051217">
    <property type="entry name" value="Insect_Cuticle_Struc_Prot"/>
</dbReference>
<evidence type="ECO:0000313" key="5">
    <source>
        <dbReference type="EMBL" id="KAI9558674.1"/>
    </source>
</evidence>
<dbReference type="EMBL" id="WJBH02000005">
    <property type="protein sequence ID" value="KAI9558674.1"/>
    <property type="molecule type" value="Genomic_DNA"/>
</dbReference>
<comment type="caution">
    <text evidence="5">The sequence shown here is derived from an EMBL/GenBank/DDBJ whole genome shotgun (WGS) entry which is preliminary data.</text>
</comment>
<dbReference type="GO" id="GO:0031012">
    <property type="term" value="C:extracellular matrix"/>
    <property type="evidence" value="ECO:0007669"/>
    <property type="project" value="TreeGrafter"/>
</dbReference>
<feature type="compositionally biased region" description="Low complexity" evidence="3">
    <location>
        <begin position="122"/>
        <end position="150"/>
    </location>
</feature>
<dbReference type="PROSITE" id="PS00233">
    <property type="entry name" value="CHIT_BIND_RR_1"/>
    <property type="match status" value="1"/>
</dbReference>
<reference evidence="5 6" key="1">
    <citation type="submission" date="2022-05" db="EMBL/GenBank/DDBJ databases">
        <title>A multi-omics perspective on studying reproductive biology in Daphnia sinensis.</title>
        <authorList>
            <person name="Jia J."/>
        </authorList>
    </citation>
    <scope>NUCLEOTIDE SEQUENCE [LARGE SCALE GENOMIC DNA]</scope>
    <source>
        <strain evidence="5 6">WSL</strain>
    </source>
</reference>
<dbReference type="PANTHER" id="PTHR12236:SF79">
    <property type="entry name" value="CUTICULAR PROTEIN 50CB-RELATED"/>
    <property type="match status" value="1"/>
</dbReference>
<evidence type="ECO:0000256" key="4">
    <source>
        <dbReference type="SAM" id="SignalP"/>
    </source>
</evidence>
<proteinExistence type="predicted"/>
<dbReference type="InterPro" id="IPR031311">
    <property type="entry name" value="CHIT_BIND_RR_consensus"/>
</dbReference>
<evidence type="ECO:0000256" key="1">
    <source>
        <dbReference type="ARBA" id="ARBA00022460"/>
    </source>
</evidence>
<evidence type="ECO:0000256" key="3">
    <source>
        <dbReference type="SAM" id="MobiDB-lite"/>
    </source>
</evidence>
<keyword evidence="4" id="KW-0732">Signal</keyword>
<feature type="region of interest" description="Disordered" evidence="3">
    <location>
        <begin position="81"/>
        <end position="159"/>
    </location>
</feature>
<gene>
    <name evidence="5" type="ORF">GHT06_015463</name>
</gene>
<evidence type="ECO:0000313" key="6">
    <source>
        <dbReference type="Proteomes" id="UP000820818"/>
    </source>
</evidence>
<evidence type="ECO:0008006" key="7">
    <source>
        <dbReference type="Google" id="ProtNLM"/>
    </source>
</evidence>
<accession>A0AAD5PW49</accession>
<organism evidence="5 6">
    <name type="scientific">Daphnia sinensis</name>
    <dbReference type="NCBI Taxonomy" id="1820382"/>
    <lineage>
        <taxon>Eukaryota</taxon>
        <taxon>Metazoa</taxon>
        <taxon>Ecdysozoa</taxon>
        <taxon>Arthropoda</taxon>
        <taxon>Crustacea</taxon>
        <taxon>Branchiopoda</taxon>
        <taxon>Diplostraca</taxon>
        <taxon>Cladocera</taxon>
        <taxon>Anomopoda</taxon>
        <taxon>Daphniidae</taxon>
        <taxon>Daphnia</taxon>
        <taxon>Daphnia similis group</taxon>
    </lineage>
</organism>
<keyword evidence="1 2" id="KW-0193">Cuticle</keyword>
<keyword evidence="6" id="KW-1185">Reference proteome</keyword>
<sequence length="307" mass="34511">MKVILVIVATVAVIATAEKRGNYRNVPSYKTSNGAYDQRQYQSTIYASPTYTTASYQVAETDASYQDESIYTKTNARTSYKPSATPYVATTPSYSKPSSYEPTTSSYVSEPKYYETQEAGRSYPSKPTYTDSSYSSPTYPTTTSAPYSTSQRYATPSYSNKQDSYDYKPMPYAFSWGVKDEKSYTYDYSHQQESNGKVVTGSYRVLLPDGRTQIVTYKADENGYVADVKYEGQAKYDEYKPASKSTYKSNDDAYQAEAKRDRNYEPLDYTKAPSGYNNAQSSGTAYASKSYDVPATYTTSPYKPTEY</sequence>
<evidence type="ECO:0000256" key="2">
    <source>
        <dbReference type="PROSITE-ProRule" id="PRU00497"/>
    </source>
</evidence>
<feature type="compositionally biased region" description="Polar residues" evidence="3">
    <location>
        <begin position="275"/>
        <end position="287"/>
    </location>
</feature>